<name>C0XFJ5_LENH9</name>
<protein>
    <submittedName>
        <fullName evidence="1">Uncharacterized protein</fullName>
    </submittedName>
</protein>
<dbReference type="AlphaFoldDB" id="C0XFJ5"/>
<dbReference type="Proteomes" id="UP000003752">
    <property type="component" value="Unassembled WGS sequence"/>
</dbReference>
<comment type="caution">
    <text evidence="1">The sequence shown here is derived from an EMBL/GenBank/DDBJ whole genome shotgun (WGS) entry which is preliminary data.</text>
</comment>
<dbReference type="HOGENOM" id="CLU_106662_0_0_9"/>
<evidence type="ECO:0000313" key="2">
    <source>
        <dbReference type="Proteomes" id="UP000003752"/>
    </source>
</evidence>
<proteinExistence type="predicted"/>
<gene>
    <name evidence="1" type="ORF">HMPREF0519_0006</name>
</gene>
<reference evidence="1 2" key="1">
    <citation type="submission" date="2009-01" db="EMBL/GenBank/DDBJ databases">
        <authorList>
            <person name="Qin X."/>
            <person name="Bachman B."/>
            <person name="Battles P."/>
            <person name="Bell A."/>
            <person name="Bess C."/>
            <person name="Bickham C."/>
            <person name="Chaboub L."/>
            <person name="Chen D."/>
            <person name="Coyle M."/>
            <person name="Deiros D.R."/>
            <person name="Dinh H."/>
            <person name="Forbes L."/>
            <person name="Fowler G."/>
            <person name="Francisco L."/>
            <person name="Fu Q."/>
            <person name="Gubbala S."/>
            <person name="Hale W."/>
            <person name="Han Y."/>
            <person name="Hemphill L."/>
            <person name="Highlander S.K."/>
            <person name="Hirani K."/>
            <person name="Hogues M."/>
            <person name="Jackson L."/>
            <person name="Jakkamsetti A."/>
            <person name="Javaid M."/>
            <person name="Jiang H."/>
            <person name="Korchina V."/>
            <person name="Kovar C."/>
            <person name="Lara F."/>
            <person name="Lee S."/>
            <person name="Mata R."/>
            <person name="Mathew T."/>
            <person name="Moen C."/>
            <person name="Morales K."/>
            <person name="Munidasa M."/>
            <person name="Nazareth L."/>
            <person name="Ngo R."/>
            <person name="Nguyen L."/>
            <person name="Okwuonu G."/>
            <person name="Ongeri F."/>
            <person name="Patil S."/>
            <person name="Petrosino J."/>
            <person name="Pham C."/>
            <person name="Pham P."/>
            <person name="Pu L.-L."/>
            <person name="Puazo M."/>
            <person name="Raj R."/>
            <person name="Reid J."/>
            <person name="Rouhana J."/>
            <person name="Saada N."/>
            <person name="Shang Y."/>
            <person name="Simmons D."/>
            <person name="Thornton R."/>
            <person name="Warren J."/>
            <person name="Weissenberger G."/>
            <person name="Zhang J."/>
            <person name="Zhang L."/>
            <person name="Zhou C."/>
            <person name="Zhu D."/>
            <person name="Muzny D."/>
            <person name="Worley K."/>
            <person name="Gibbs R."/>
        </authorList>
    </citation>
    <scope>NUCLEOTIDE SEQUENCE [LARGE SCALE GENOMIC DNA]</scope>
    <source>
        <strain evidence="2">ATCC 8290 / DSM 20176 / CCUG 30140 / JCM 1155 / KCTC 3500 / NBRC 15886 / NCIMB 8040 / NRRL B-1843 / 9</strain>
    </source>
</reference>
<dbReference type="EMBL" id="ACGP01000003">
    <property type="protein sequence ID" value="EEI25816.1"/>
    <property type="molecule type" value="Genomic_DNA"/>
</dbReference>
<evidence type="ECO:0000313" key="1">
    <source>
        <dbReference type="EMBL" id="EEI25816.1"/>
    </source>
</evidence>
<sequence>MKSLSVQKVSRFDFTDSVSFPDSSGSIALAGNTLTISNDILQPFTCTYNITVNEDILVKDMETGKFVPTDEYKKSTTFPAFYDQTKGILFLMAPSIISKGFMKELINSYGPKLATSGVYDFDFTKISRFEVRASGIYFNVDDDTDVDTKHFFGSGVQDNDEVIDAIDKDNATYLMAKIDVDGEQRTIGFSKKGTLVIYSKLNDDGVEQPYLQLAIDTLIAISQQ</sequence>
<organism evidence="1 2">
    <name type="scientific">Lentilactobacillus hilgardii (strain ATCC 8290 / DSM 20176 / CCUG 30140 / JCM 1155 / KCTC 3500 / NBRC 15886 / NCIMB 8040 / NRRL B-1843 / 9)</name>
    <dbReference type="NCBI Taxonomy" id="1423757"/>
    <lineage>
        <taxon>Bacteria</taxon>
        <taxon>Bacillati</taxon>
        <taxon>Bacillota</taxon>
        <taxon>Bacilli</taxon>
        <taxon>Lactobacillales</taxon>
        <taxon>Lactobacillaceae</taxon>
        <taxon>Lentilactobacillus</taxon>
    </lineage>
</organism>
<keyword evidence="2" id="KW-1185">Reference proteome</keyword>
<dbReference type="RefSeq" id="WP_003636345.1">
    <property type="nucleotide sequence ID" value="NZ_AZDF01000026.1"/>
</dbReference>
<accession>C0XFJ5</accession>